<accession>A0A059XSF6</accession>
<dbReference type="GO" id="GO:0007059">
    <property type="term" value="P:chromosome segregation"/>
    <property type="evidence" value="ECO:0007669"/>
    <property type="project" value="UniProtKB-UniRule"/>
</dbReference>
<sequence>MNNNESIFNQNDDLIQIKNTQHTKDLEMTANKFVINIENYEGPLDLLLALVQQKHKNIMDVDVAELASSYLEVIQTLQENEIDLAGEYLVMAATLLALKTKMMLYTPEEKPEIEEDKRELLRRLYEHQQFKEVSKALREHELARSEIFIKRPSDIEEFLVEDDKTALDGQSNPLKVITILRKMFERTYAQKLRRTKLEHFNLTPQDQIPFIIELFKNNEDVSFEMIFNQPSINHFVITFLAVLVLVKTQKITLEQKEQFGTITFKKGPEYEK</sequence>
<dbReference type="PANTHER" id="PTHR33969:SF2">
    <property type="entry name" value="SEGREGATION AND CONDENSATION PROTEIN A"/>
    <property type="match status" value="1"/>
</dbReference>
<keyword evidence="5" id="KW-1185">Reference proteome</keyword>
<evidence type="ECO:0000256" key="3">
    <source>
        <dbReference type="HAMAP-Rule" id="MF_01805"/>
    </source>
</evidence>
<comment type="subunit">
    <text evidence="3">Component of a cohesin-like complex composed of ScpA, ScpB and the Smc homodimer, in which ScpA and ScpB bind to the head domain of Smc. The presence of the three proteins is required for the association of the complex with DNA.</text>
</comment>
<name>A0A059XSF6_9BACT</name>
<dbReference type="AlphaFoldDB" id="A0A059XSF6"/>
<dbReference type="HAMAP" id="MF_01805">
    <property type="entry name" value="ScpA"/>
    <property type="match status" value="1"/>
</dbReference>
<keyword evidence="3" id="KW-0131">Cell cycle</keyword>
<protein>
    <recommendedName>
        <fullName evidence="2 3">Segregation and condensation protein A</fullName>
    </recommendedName>
</protein>
<dbReference type="Proteomes" id="UP000027088">
    <property type="component" value="Chromosome"/>
</dbReference>
<dbReference type="KEGG" id="mcr:MCFN_03120"/>
<reference evidence="4 5" key="1">
    <citation type="journal article" date="2014" name="Genome Announc.">
        <title>Complete Genome Sequence of the Bovine Mastitis Pathogen Mycoplasma californicum Strain ST-6T (ATCC 33461T).</title>
        <authorList>
            <person name="Calcutt M.J."/>
            <person name="Foecking M.F."/>
            <person name="Fox L.K."/>
        </authorList>
    </citation>
    <scope>NUCLEOTIDE SEQUENCE [LARGE SCALE GENOMIC DNA]</scope>
    <source>
        <strain evidence="4 5">ST-6</strain>
    </source>
</reference>
<comment type="similarity">
    <text evidence="3">Belongs to the ScpA family.</text>
</comment>
<evidence type="ECO:0000313" key="4">
    <source>
        <dbReference type="EMBL" id="AIA29738.1"/>
    </source>
</evidence>
<dbReference type="Gene3D" id="6.10.250.2410">
    <property type="match status" value="1"/>
</dbReference>
<dbReference type="InterPro" id="IPR023093">
    <property type="entry name" value="ScpA-like_C"/>
</dbReference>
<dbReference type="GO" id="GO:0006260">
    <property type="term" value="P:DNA replication"/>
    <property type="evidence" value="ECO:0007669"/>
    <property type="project" value="UniProtKB-UniRule"/>
</dbReference>
<dbReference type="InterPro" id="IPR003768">
    <property type="entry name" value="ScpA"/>
</dbReference>
<keyword evidence="3" id="KW-0963">Cytoplasm</keyword>
<keyword evidence="1 3" id="KW-0159">Chromosome partition</keyword>
<organism evidence="4 5">
    <name type="scientific">Mycoplasmopsis californica</name>
    <dbReference type="NCBI Taxonomy" id="2113"/>
    <lineage>
        <taxon>Bacteria</taxon>
        <taxon>Bacillati</taxon>
        <taxon>Mycoplasmatota</taxon>
        <taxon>Mycoplasmoidales</taxon>
        <taxon>Metamycoplasmataceae</taxon>
        <taxon>Mycoplasmopsis</taxon>
    </lineage>
</organism>
<dbReference type="GO" id="GO:0005737">
    <property type="term" value="C:cytoplasm"/>
    <property type="evidence" value="ECO:0007669"/>
    <property type="project" value="UniProtKB-SubCell"/>
</dbReference>
<comment type="subcellular location">
    <subcellularLocation>
        <location evidence="3">Cytoplasm</location>
    </subcellularLocation>
    <text evidence="3">Associated with two foci at the outer edges of the nucleoid region in young cells, and at four foci within both cell halves in older cells.</text>
</comment>
<dbReference type="PANTHER" id="PTHR33969">
    <property type="entry name" value="SEGREGATION AND CONDENSATION PROTEIN A"/>
    <property type="match status" value="1"/>
</dbReference>
<dbReference type="NCBIfam" id="NF000994">
    <property type="entry name" value="PRK00104.1-3"/>
    <property type="match status" value="1"/>
</dbReference>
<evidence type="ECO:0000256" key="1">
    <source>
        <dbReference type="ARBA" id="ARBA00022829"/>
    </source>
</evidence>
<dbReference type="eggNOG" id="COG1354">
    <property type="taxonomic scope" value="Bacteria"/>
</dbReference>
<dbReference type="GO" id="GO:0051301">
    <property type="term" value="P:cell division"/>
    <property type="evidence" value="ECO:0007669"/>
    <property type="project" value="UniProtKB-KW"/>
</dbReference>
<dbReference type="EMBL" id="CP007521">
    <property type="protein sequence ID" value="AIA29738.1"/>
    <property type="molecule type" value="Genomic_DNA"/>
</dbReference>
<evidence type="ECO:0000256" key="2">
    <source>
        <dbReference type="ARBA" id="ARBA00044777"/>
    </source>
</evidence>
<gene>
    <name evidence="3 4" type="primary">scpA</name>
    <name evidence="4" type="ORF">MCFN_03120</name>
</gene>
<dbReference type="Gene3D" id="1.10.10.580">
    <property type="entry name" value="Structural maintenance of chromosome 1. Chain E"/>
    <property type="match status" value="1"/>
</dbReference>
<proteinExistence type="inferred from homology"/>
<dbReference type="Pfam" id="PF02616">
    <property type="entry name" value="SMC_ScpA"/>
    <property type="match status" value="1"/>
</dbReference>
<evidence type="ECO:0000313" key="5">
    <source>
        <dbReference type="Proteomes" id="UP000027088"/>
    </source>
</evidence>
<comment type="function">
    <text evidence="3">Participates in chromosomal partition during cell division. May act via the formation of a condensin-like complex containing Smc and ScpB that pull DNA away from mid-cell into both cell halves.</text>
</comment>
<keyword evidence="3" id="KW-0132">Cell division</keyword>